<evidence type="ECO:0000256" key="1">
    <source>
        <dbReference type="ARBA" id="ARBA00023157"/>
    </source>
</evidence>
<gene>
    <name evidence="3" type="ORF">GCM10011506_41200</name>
</gene>
<dbReference type="Proteomes" id="UP000636010">
    <property type="component" value="Unassembled WGS sequence"/>
</dbReference>
<keyword evidence="1" id="KW-1015">Disulfide bond</keyword>
<accession>A0ABQ1N231</accession>
<evidence type="ECO:0000313" key="3">
    <source>
        <dbReference type="EMBL" id="GGC51213.1"/>
    </source>
</evidence>
<proteinExistence type="predicted"/>
<dbReference type="CDD" id="cd02947">
    <property type="entry name" value="TRX_family"/>
    <property type="match status" value="1"/>
</dbReference>
<dbReference type="InterPro" id="IPR013766">
    <property type="entry name" value="Thioredoxin_domain"/>
</dbReference>
<protein>
    <submittedName>
        <fullName evidence="3">Thiol reductase thioredoxin</fullName>
    </submittedName>
</protein>
<organism evidence="3 4">
    <name type="scientific">Marivirga lumbricoides</name>
    <dbReference type="NCBI Taxonomy" id="1046115"/>
    <lineage>
        <taxon>Bacteria</taxon>
        <taxon>Pseudomonadati</taxon>
        <taxon>Bacteroidota</taxon>
        <taxon>Cytophagia</taxon>
        <taxon>Cytophagales</taxon>
        <taxon>Marivirgaceae</taxon>
        <taxon>Marivirga</taxon>
    </lineage>
</organism>
<dbReference type="Gene3D" id="3.40.30.10">
    <property type="entry name" value="Glutaredoxin"/>
    <property type="match status" value="1"/>
</dbReference>
<dbReference type="InterPro" id="IPR036249">
    <property type="entry name" value="Thioredoxin-like_sf"/>
</dbReference>
<comment type="caution">
    <text evidence="3">The sequence shown here is derived from an EMBL/GenBank/DDBJ whole genome shotgun (WGS) entry which is preliminary data.</text>
</comment>
<evidence type="ECO:0000313" key="4">
    <source>
        <dbReference type="Proteomes" id="UP000636010"/>
    </source>
</evidence>
<name>A0ABQ1N231_9BACT</name>
<reference evidence="4" key="1">
    <citation type="journal article" date="2019" name="Int. J. Syst. Evol. Microbiol.">
        <title>The Global Catalogue of Microorganisms (GCM) 10K type strain sequencing project: providing services to taxonomists for standard genome sequencing and annotation.</title>
        <authorList>
            <consortium name="The Broad Institute Genomics Platform"/>
            <consortium name="The Broad Institute Genome Sequencing Center for Infectious Disease"/>
            <person name="Wu L."/>
            <person name="Ma J."/>
        </authorList>
    </citation>
    <scope>NUCLEOTIDE SEQUENCE [LARGE SCALE GENOMIC DNA]</scope>
    <source>
        <strain evidence="4">CGMCC 1.10832</strain>
    </source>
</reference>
<dbReference type="PANTHER" id="PTHR46115">
    <property type="entry name" value="THIOREDOXIN-LIKE PROTEIN 1"/>
    <property type="match status" value="1"/>
</dbReference>
<evidence type="ECO:0000259" key="2">
    <source>
        <dbReference type="PROSITE" id="PS51352"/>
    </source>
</evidence>
<dbReference type="SUPFAM" id="SSF52833">
    <property type="entry name" value="Thioredoxin-like"/>
    <property type="match status" value="1"/>
</dbReference>
<dbReference type="Pfam" id="PF00085">
    <property type="entry name" value="Thioredoxin"/>
    <property type="match status" value="1"/>
</dbReference>
<sequence>MKLSANFALLNINIKAMIELTEDNLKEIVETNEMVMVQYGATWCGNCKITKPKFRRLGDENENIKFVYVDAEKLPNSRALAEVSNLPTFAGFRNGKLVNSVAGNKPSIITDLLNEVTNN</sequence>
<feature type="domain" description="Thioredoxin" evidence="2">
    <location>
        <begin position="1"/>
        <end position="118"/>
    </location>
</feature>
<dbReference type="EMBL" id="BMEC01000015">
    <property type="protein sequence ID" value="GGC51213.1"/>
    <property type="molecule type" value="Genomic_DNA"/>
</dbReference>
<dbReference type="PROSITE" id="PS51352">
    <property type="entry name" value="THIOREDOXIN_2"/>
    <property type="match status" value="1"/>
</dbReference>
<keyword evidence="4" id="KW-1185">Reference proteome</keyword>